<dbReference type="PROSITE" id="PS50126">
    <property type="entry name" value="S1"/>
    <property type="match status" value="1"/>
</dbReference>
<sequence>MPDKYYRGTIVQGTVTGIQGYGAFVALDESTQGLVHISEITDGYVKDIRDFLKVGDQVRVRVLAVDEASGKISLSLKAAQETPVREARKQATMRVPKPASDGFNTLREKLQDWIAQSSHQNTAK</sequence>
<comment type="similarity">
    <text evidence="1">Belongs to the bacterial ribosomal protein bS1 family.</text>
</comment>
<keyword evidence="6" id="KW-1185">Reference proteome</keyword>
<dbReference type="Gene3D" id="2.40.50.140">
    <property type="entry name" value="Nucleic acid-binding proteins"/>
    <property type="match status" value="1"/>
</dbReference>
<dbReference type="InterPro" id="IPR035104">
    <property type="entry name" value="Ribosomal_protein_S1-like"/>
</dbReference>
<dbReference type="PANTHER" id="PTHR10724:SF7">
    <property type="entry name" value="SMALL RIBOSOMAL SUBUNIT PROTEIN BS1C"/>
    <property type="match status" value="1"/>
</dbReference>
<dbReference type="GO" id="GO:0005840">
    <property type="term" value="C:ribosome"/>
    <property type="evidence" value="ECO:0007669"/>
    <property type="project" value="UniProtKB-KW"/>
</dbReference>
<dbReference type="SMART" id="SM00316">
    <property type="entry name" value="S1"/>
    <property type="match status" value="1"/>
</dbReference>
<dbReference type="NCBIfam" id="NF040579">
    <property type="entry name" value="S1_dom_CvfD"/>
    <property type="match status" value="1"/>
</dbReference>
<dbReference type="GO" id="GO:0006412">
    <property type="term" value="P:translation"/>
    <property type="evidence" value="ECO:0007669"/>
    <property type="project" value="TreeGrafter"/>
</dbReference>
<dbReference type="InterPro" id="IPR012340">
    <property type="entry name" value="NA-bd_OB-fold"/>
</dbReference>
<evidence type="ECO:0000313" key="5">
    <source>
        <dbReference type="EMBL" id="MCP8969818.1"/>
    </source>
</evidence>
<dbReference type="InterPro" id="IPR003029">
    <property type="entry name" value="S1_domain"/>
</dbReference>
<comment type="caution">
    <text evidence="5">The sequence shown here is derived from an EMBL/GenBank/DDBJ whole genome shotgun (WGS) entry which is preliminary data.</text>
</comment>
<reference evidence="5" key="1">
    <citation type="submission" date="2022-07" db="EMBL/GenBank/DDBJ databases">
        <authorList>
            <person name="Li W.-J."/>
            <person name="Deng Q.-Q."/>
        </authorList>
    </citation>
    <scope>NUCLEOTIDE SEQUENCE</scope>
    <source>
        <strain evidence="5">SYSU M60031</strain>
    </source>
</reference>
<protein>
    <submittedName>
        <fullName evidence="5">S1 domain-containing post-transcriptional regulator GSP13</fullName>
    </submittedName>
</protein>
<proteinExistence type="inferred from homology"/>
<dbReference type="GO" id="GO:0003735">
    <property type="term" value="F:structural constituent of ribosome"/>
    <property type="evidence" value="ECO:0007669"/>
    <property type="project" value="TreeGrafter"/>
</dbReference>
<dbReference type="Pfam" id="PF00575">
    <property type="entry name" value="S1"/>
    <property type="match status" value="1"/>
</dbReference>
<keyword evidence="2" id="KW-0689">Ribosomal protein</keyword>
<organism evidence="5 6">
    <name type="scientific">Ectobacillus ponti</name>
    <dbReference type="NCBI Taxonomy" id="2961894"/>
    <lineage>
        <taxon>Bacteria</taxon>
        <taxon>Bacillati</taxon>
        <taxon>Bacillota</taxon>
        <taxon>Bacilli</taxon>
        <taxon>Bacillales</taxon>
        <taxon>Bacillaceae</taxon>
        <taxon>Ectobacillus</taxon>
    </lineage>
</organism>
<gene>
    <name evidence="5" type="primary">yugI</name>
    <name evidence="5" type="ORF">NK662_14900</name>
</gene>
<accession>A0AA41XBH0</accession>
<dbReference type="RefSeq" id="WP_254759732.1">
    <property type="nucleotide sequence ID" value="NZ_JANCLT010000007.1"/>
</dbReference>
<dbReference type="NCBIfam" id="NF005973">
    <property type="entry name" value="PRK08059.1"/>
    <property type="match status" value="1"/>
</dbReference>
<dbReference type="SUPFAM" id="SSF50249">
    <property type="entry name" value="Nucleic acid-binding proteins"/>
    <property type="match status" value="1"/>
</dbReference>
<dbReference type="EMBL" id="JANCLT010000007">
    <property type="protein sequence ID" value="MCP8969818.1"/>
    <property type="molecule type" value="Genomic_DNA"/>
</dbReference>
<dbReference type="AlphaFoldDB" id="A0AA41XBH0"/>
<dbReference type="PRINTS" id="PR00681">
    <property type="entry name" value="RIBOSOMALS1"/>
</dbReference>
<dbReference type="GO" id="GO:0003729">
    <property type="term" value="F:mRNA binding"/>
    <property type="evidence" value="ECO:0007669"/>
    <property type="project" value="UniProtKB-ARBA"/>
</dbReference>
<keyword evidence="3" id="KW-0687">Ribonucleoprotein</keyword>
<evidence type="ECO:0000256" key="2">
    <source>
        <dbReference type="ARBA" id="ARBA00022980"/>
    </source>
</evidence>
<name>A0AA41XBH0_9BACI</name>
<evidence type="ECO:0000256" key="3">
    <source>
        <dbReference type="ARBA" id="ARBA00023274"/>
    </source>
</evidence>
<evidence type="ECO:0000259" key="4">
    <source>
        <dbReference type="PROSITE" id="PS50126"/>
    </source>
</evidence>
<dbReference type="GO" id="GO:0005737">
    <property type="term" value="C:cytoplasm"/>
    <property type="evidence" value="ECO:0007669"/>
    <property type="project" value="UniProtKB-ARBA"/>
</dbReference>
<dbReference type="Proteomes" id="UP001156102">
    <property type="component" value="Unassembled WGS sequence"/>
</dbReference>
<dbReference type="InterPro" id="IPR050437">
    <property type="entry name" value="Ribos_protein_bS1-like"/>
</dbReference>
<evidence type="ECO:0000256" key="1">
    <source>
        <dbReference type="ARBA" id="ARBA00006767"/>
    </source>
</evidence>
<feature type="domain" description="S1 motif" evidence="4">
    <location>
        <begin position="8"/>
        <end position="77"/>
    </location>
</feature>
<dbReference type="PANTHER" id="PTHR10724">
    <property type="entry name" value="30S RIBOSOMAL PROTEIN S1"/>
    <property type="match status" value="1"/>
</dbReference>
<evidence type="ECO:0000313" key="6">
    <source>
        <dbReference type="Proteomes" id="UP001156102"/>
    </source>
</evidence>
<dbReference type="FunFam" id="2.40.50.140:FF:000051">
    <property type="entry name" value="RNA-binding transcriptional accessory protein"/>
    <property type="match status" value="1"/>
</dbReference>
<dbReference type="GO" id="GO:1990904">
    <property type="term" value="C:ribonucleoprotein complex"/>
    <property type="evidence" value="ECO:0007669"/>
    <property type="project" value="UniProtKB-KW"/>
</dbReference>